<comment type="caution">
    <text evidence="1">The sequence shown here is derived from an EMBL/GenBank/DDBJ whole genome shotgun (WGS) entry which is preliminary data.</text>
</comment>
<proteinExistence type="predicted"/>
<keyword evidence="2" id="KW-1185">Reference proteome</keyword>
<name>A0A0M0JDH4_9EUKA</name>
<accession>A0A0M0JDH4</accession>
<sequence length="688" mass="78060">MYRPVMDTLVAGFTHLPAAVSAAIGTLNVVSGSGVAAKSPEYKQMMRLARDLGPRDLFLFIGPIGSESVPWDAMRDRGVRTVYYQTEPVNGCALSKARPDEVWDFSWHNLDACKPYPKPWLTQPFQMRYVPMGYIKPPAEARVRGYVPPDDAPELFFFGYPFYKSGRKRCYERLQRALGARLNATWMLWSPMAFERWWRASGRWAAHLNLHKACESARNPVVFRTSILLSRGATVISERANHKDEREYAGLVHFGAVDEIPHLLNRLWIAPQPATPFGARRVRSVQLRPELASVYAERFAPQRIFERAGVYAALIGHANASRSANGRPTEGGGVDVFVHTWNPDLGWLVDAQYAPHLRASLHEPVEFVEKEKARSQALSIGRAAALMRAHESARRRPYSFCLVLRADLLVGAPIVLKSFEWDRLWFSEHCCMNEANTDELRARVRAQCTGESDPQITWHKRVLGQCRASQYGGQWGLEKKPDDFYYFLMDWWFAARPAVVATWVEISSQWEWYKERMRRMLIWRYFSHYIWAFHVHDVLNRTVDVRFRAGVRVNLIRNAYPRLHFRAGRLVPLGEYVTDATGKCATMVTLANVSIDSDGLLRMPVDPTSPFGAGYAPRFLTMAEQCASARLAEPIICCGAPPRRCGTHVCSPSYADANRRFLQAGEAYGRAVRKGLVARPLLGSTSMN</sequence>
<reference evidence="2" key="1">
    <citation type="journal article" date="2015" name="PLoS Genet.">
        <title>Genome Sequence and Transcriptome Analyses of Chrysochromulina tobin: Metabolic Tools for Enhanced Algal Fitness in the Prominent Order Prymnesiales (Haptophyceae).</title>
        <authorList>
            <person name="Hovde B.T."/>
            <person name="Deodato C.R."/>
            <person name="Hunsperger H.M."/>
            <person name="Ryken S.A."/>
            <person name="Yost W."/>
            <person name="Jha R.K."/>
            <person name="Patterson J."/>
            <person name="Monnat R.J. Jr."/>
            <person name="Barlow S.B."/>
            <person name="Starkenburg S.R."/>
            <person name="Cattolico R.A."/>
        </authorList>
    </citation>
    <scope>NUCLEOTIDE SEQUENCE</scope>
    <source>
        <strain evidence="2">CCMP291</strain>
    </source>
</reference>
<dbReference type="OrthoDB" id="10488596at2759"/>
<dbReference type="AlphaFoldDB" id="A0A0M0JDH4"/>
<evidence type="ECO:0000313" key="2">
    <source>
        <dbReference type="Proteomes" id="UP000037460"/>
    </source>
</evidence>
<dbReference type="EMBL" id="JWZX01003072">
    <property type="protein sequence ID" value="KOO24639.1"/>
    <property type="molecule type" value="Genomic_DNA"/>
</dbReference>
<organism evidence="1 2">
    <name type="scientific">Chrysochromulina tobinii</name>
    <dbReference type="NCBI Taxonomy" id="1460289"/>
    <lineage>
        <taxon>Eukaryota</taxon>
        <taxon>Haptista</taxon>
        <taxon>Haptophyta</taxon>
        <taxon>Prymnesiophyceae</taxon>
        <taxon>Prymnesiales</taxon>
        <taxon>Chrysochromulinaceae</taxon>
        <taxon>Chrysochromulina</taxon>
    </lineage>
</organism>
<dbReference type="Proteomes" id="UP000037460">
    <property type="component" value="Unassembled WGS sequence"/>
</dbReference>
<protein>
    <submittedName>
        <fullName evidence="1">Uncharacterized protein</fullName>
    </submittedName>
</protein>
<evidence type="ECO:0000313" key="1">
    <source>
        <dbReference type="EMBL" id="KOO24639.1"/>
    </source>
</evidence>
<gene>
    <name evidence="1" type="ORF">Ctob_007499</name>
</gene>